<protein>
    <submittedName>
        <fullName evidence="2">Cbb3-type cytochrome oxidase assembly protein CcoS</fullName>
    </submittedName>
</protein>
<dbReference type="InterPro" id="IPR004714">
    <property type="entry name" value="Cyt_oxidase_maturation_cbb3"/>
</dbReference>
<feature type="region of interest" description="Disordered" evidence="1">
    <location>
        <begin position="48"/>
        <end position="68"/>
    </location>
</feature>
<dbReference type="Proteomes" id="UP000721861">
    <property type="component" value="Unassembled WGS sequence"/>
</dbReference>
<sequence>MEIIILLVVASLCVALIFLGLFVWAVKTGQYDDDYSPSVRILFDQQEEKKESNSKIQNLSKAGKQAKA</sequence>
<proteinExistence type="predicted"/>
<name>A0ABS5KBR8_9BACT</name>
<accession>A0ABS5KBR8</accession>
<evidence type="ECO:0000313" key="2">
    <source>
        <dbReference type="EMBL" id="MBS2212322.1"/>
    </source>
</evidence>
<reference evidence="2 3" key="1">
    <citation type="journal article" date="2014" name="Int. J. Syst. Evol. Microbiol.">
        <title>Carboxylicivirga gen. nov. in the family Marinilabiliaceae with two novel species, Carboxylicivirga mesophila sp. nov. and Carboxylicivirga taeanensis sp. nov., and reclassification of Cytophaga fermentans as Saccharicrinis fermentans gen. nov., comb. nov.</title>
        <authorList>
            <person name="Yang S.H."/>
            <person name="Seo H.S."/>
            <person name="Woo J.H."/>
            <person name="Oh H.M."/>
            <person name="Jang H."/>
            <person name="Lee J.H."/>
            <person name="Kim S.J."/>
            <person name="Kwon K.K."/>
        </authorList>
    </citation>
    <scope>NUCLEOTIDE SEQUENCE [LARGE SCALE GENOMIC DNA]</scope>
    <source>
        <strain evidence="2 3">JCM 18290</strain>
    </source>
</reference>
<dbReference type="PANTHER" id="PTHR41532">
    <property type="entry name" value="FIXS PROTEIN"/>
    <property type="match status" value="1"/>
</dbReference>
<gene>
    <name evidence="2" type="primary">ccoS</name>
    <name evidence="2" type="ORF">KEM09_12975</name>
</gene>
<organism evidence="2 3">
    <name type="scientific">Carboxylicivirga mesophila</name>
    <dbReference type="NCBI Taxonomy" id="1166478"/>
    <lineage>
        <taxon>Bacteria</taxon>
        <taxon>Pseudomonadati</taxon>
        <taxon>Bacteroidota</taxon>
        <taxon>Bacteroidia</taxon>
        <taxon>Marinilabiliales</taxon>
        <taxon>Marinilabiliaceae</taxon>
        <taxon>Carboxylicivirga</taxon>
    </lineage>
</organism>
<keyword evidence="3" id="KW-1185">Reference proteome</keyword>
<dbReference type="EMBL" id="JAGUCN010000014">
    <property type="protein sequence ID" value="MBS2212322.1"/>
    <property type="molecule type" value="Genomic_DNA"/>
</dbReference>
<evidence type="ECO:0000313" key="3">
    <source>
        <dbReference type="Proteomes" id="UP000721861"/>
    </source>
</evidence>
<comment type="caution">
    <text evidence="2">The sequence shown here is derived from an EMBL/GenBank/DDBJ whole genome shotgun (WGS) entry which is preliminary data.</text>
</comment>
<dbReference type="NCBIfam" id="TIGR00847">
    <property type="entry name" value="ccoS"/>
    <property type="match status" value="1"/>
</dbReference>
<dbReference type="RefSeq" id="WP_212228907.1">
    <property type="nucleotide sequence ID" value="NZ_JAGUCN010000014.1"/>
</dbReference>
<evidence type="ECO:0000256" key="1">
    <source>
        <dbReference type="SAM" id="MobiDB-lite"/>
    </source>
</evidence>
<dbReference type="PANTHER" id="PTHR41532:SF1">
    <property type="entry name" value="FIXS PROTEIN"/>
    <property type="match status" value="1"/>
</dbReference>
<dbReference type="Pfam" id="PF03597">
    <property type="entry name" value="FixS"/>
    <property type="match status" value="1"/>
</dbReference>